<dbReference type="InterPro" id="IPR010866">
    <property type="entry name" value="A-2_8-polyST"/>
</dbReference>
<keyword evidence="2" id="KW-1185">Reference proteome</keyword>
<proteinExistence type="predicted"/>
<dbReference type="Pfam" id="PF07388">
    <property type="entry name" value="A-2_8-polyST"/>
    <property type="match status" value="1"/>
</dbReference>
<sequence length="363" mass="41525">MKNKNLFIVNTPFHLLTSFILAQGRFNGDDNYLALIHPHGYEKWQDNPIMRHMSSAAGGWQQVFPLGNWLSSRHKTTSYKAQVAEVRASIGILRINTVFLGSDIDVQNQLLVGALDIDNFCRYEDGLYSYYNEDRRRSLARSFFHQTKIALLKTMAGITGKVNINTSTAGDNQSGTCDFMYKPELLQRFSPCAYKIEQEWIAKALEQLSRQKLLVPTIEGNSFLYLSQPLVEQKKFTLLEETAVLQEILRNVKTKGRLLYKPHPNDSSYKINYYRKTLPDMVIYNSIEPVELTFAYEKKIQAIISYQSSALLFPDKFARQPVKAISLVKFYKEPLHPAYIEIMHKAGVSFPEDVNGMASALQV</sequence>
<evidence type="ECO:0000313" key="1">
    <source>
        <dbReference type="EMBL" id="SHJ53638.1"/>
    </source>
</evidence>
<accession>A0A1M6K3X7</accession>
<protein>
    <recommendedName>
        <fullName evidence="3">Glycosyltransferase family 52</fullName>
    </recommendedName>
</protein>
<reference evidence="1 2" key="1">
    <citation type="submission" date="2016-11" db="EMBL/GenBank/DDBJ databases">
        <authorList>
            <person name="Varghese N."/>
            <person name="Submissions S."/>
        </authorList>
    </citation>
    <scope>NUCLEOTIDE SEQUENCE [LARGE SCALE GENOMIC DNA]</scope>
    <source>
        <strain evidence="1 2">DSM 15287</strain>
    </source>
</reference>
<dbReference type="EMBL" id="FQZD01000025">
    <property type="protein sequence ID" value="SHJ53638.1"/>
    <property type="molecule type" value="Genomic_DNA"/>
</dbReference>
<evidence type="ECO:0008006" key="3">
    <source>
        <dbReference type="Google" id="ProtNLM"/>
    </source>
</evidence>
<organism evidence="1 2">
    <name type="scientific">Propionispora hippei DSM 15287</name>
    <dbReference type="NCBI Taxonomy" id="1123003"/>
    <lineage>
        <taxon>Bacteria</taxon>
        <taxon>Bacillati</taxon>
        <taxon>Bacillota</taxon>
        <taxon>Negativicutes</taxon>
        <taxon>Selenomonadales</taxon>
        <taxon>Sporomusaceae</taxon>
        <taxon>Propionispora</taxon>
    </lineage>
</organism>
<dbReference type="AlphaFoldDB" id="A0A1M6K3X7"/>
<dbReference type="OrthoDB" id="1678618at2"/>
<gene>
    <name evidence="1" type="ORF">SAMN02745170_02765</name>
</gene>
<dbReference type="Proteomes" id="UP000322917">
    <property type="component" value="Unassembled WGS sequence"/>
</dbReference>
<dbReference type="RefSeq" id="WP_149735442.1">
    <property type="nucleotide sequence ID" value="NZ_FQZD01000025.1"/>
</dbReference>
<evidence type="ECO:0000313" key="2">
    <source>
        <dbReference type="Proteomes" id="UP000322917"/>
    </source>
</evidence>
<name>A0A1M6K3X7_9FIRM</name>